<feature type="domain" description="STAS" evidence="3">
    <location>
        <begin position="16"/>
        <end position="113"/>
    </location>
</feature>
<accession>A0A1M7M6K6</accession>
<dbReference type="RefSeq" id="WP_159450276.1">
    <property type="nucleotide sequence ID" value="NZ_FRBI01000015.1"/>
</dbReference>
<sequence length="113" mass="11926">MPSERIQIRTSVTPRGVTVITPAGELDYGSAAALEAALTETGRLPCAVVDFPHITFIDSSGITALLRASHTLRAAGGWLRLSSVPDTPLRAMRIVGIDQVIDVYPSLGGALRT</sequence>
<name>A0A1M7M6K6_9ACTN</name>
<evidence type="ECO:0000256" key="1">
    <source>
        <dbReference type="ARBA" id="ARBA00009013"/>
    </source>
</evidence>
<organism evidence="4 5">
    <name type="scientific">Actinacidiphila paucisporea</name>
    <dbReference type="NCBI Taxonomy" id="310782"/>
    <lineage>
        <taxon>Bacteria</taxon>
        <taxon>Bacillati</taxon>
        <taxon>Actinomycetota</taxon>
        <taxon>Actinomycetes</taxon>
        <taxon>Kitasatosporales</taxon>
        <taxon>Streptomycetaceae</taxon>
        <taxon>Actinacidiphila</taxon>
    </lineage>
</organism>
<dbReference type="InterPro" id="IPR003658">
    <property type="entry name" value="Anti-sigma_ant"/>
</dbReference>
<gene>
    <name evidence="4" type="ORF">SAMN05216499_115116</name>
</gene>
<dbReference type="OrthoDB" id="4827422at2"/>
<dbReference type="InterPro" id="IPR036513">
    <property type="entry name" value="STAS_dom_sf"/>
</dbReference>
<dbReference type="PANTHER" id="PTHR33495:SF2">
    <property type="entry name" value="ANTI-SIGMA FACTOR ANTAGONIST TM_1081-RELATED"/>
    <property type="match status" value="1"/>
</dbReference>
<protein>
    <recommendedName>
        <fullName evidence="2">Anti-sigma factor antagonist</fullName>
    </recommendedName>
</protein>
<dbReference type="Proteomes" id="UP000184111">
    <property type="component" value="Unassembled WGS sequence"/>
</dbReference>
<reference evidence="4 5" key="1">
    <citation type="submission" date="2016-11" db="EMBL/GenBank/DDBJ databases">
        <authorList>
            <person name="Jaros S."/>
            <person name="Januszkiewicz K."/>
            <person name="Wedrychowicz H."/>
        </authorList>
    </citation>
    <scope>NUCLEOTIDE SEQUENCE [LARGE SCALE GENOMIC DNA]</scope>
    <source>
        <strain evidence="4 5">CGMCC 4.2025</strain>
    </source>
</reference>
<dbReference type="AlphaFoldDB" id="A0A1M7M6K6"/>
<dbReference type="PROSITE" id="PS50801">
    <property type="entry name" value="STAS"/>
    <property type="match status" value="1"/>
</dbReference>
<dbReference type="EMBL" id="FRBI01000015">
    <property type="protein sequence ID" value="SHM86352.1"/>
    <property type="molecule type" value="Genomic_DNA"/>
</dbReference>
<dbReference type="CDD" id="cd07043">
    <property type="entry name" value="STAS_anti-anti-sigma_factors"/>
    <property type="match status" value="1"/>
</dbReference>
<dbReference type="Pfam" id="PF01740">
    <property type="entry name" value="STAS"/>
    <property type="match status" value="1"/>
</dbReference>
<proteinExistence type="inferred from homology"/>
<dbReference type="SUPFAM" id="SSF52091">
    <property type="entry name" value="SpoIIaa-like"/>
    <property type="match status" value="1"/>
</dbReference>
<comment type="similarity">
    <text evidence="1 2">Belongs to the anti-sigma-factor antagonist family.</text>
</comment>
<evidence type="ECO:0000313" key="5">
    <source>
        <dbReference type="Proteomes" id="UP000184111"/>
    </source>
</evidence>
<dbReference type="InterPro" id="IPR002645">
    <property type="entry name" value="STAS_dom"/>
</dbReference>
<dbReference type="Gene3D" id="3.30.750.24">
    <property type="entry name" value="STAS domain"/>
    <property type="match status" value="1"/>
</dbReference>
<dbReference type="PANTHER" id="PTHR33495">
    <property type="entry name" value="ANTI-SIGMA FACTOR ANTAGONIST TM_1081-RELATED-RELATED"/>
    <property type="match status" value="1"/>
</dbReference>
<keyword evidence="5" id="KW-1185">Reference proteome</keyword>
<dbReference type="NCBIfam" id="TIGR00377">
    <property type="entry name" value="ant_ant_sig"/>
    <property type="match status" value="1"/>
</dbReference>
<evidence type="ECO:0000259" key="3">
    <source>
        <dbReference type="PROSITE" id="PS50801"/>
    </source>
</evidence>
<dbReference type="GO" id="GO:0043856">
    <property type="term" value="F:anti-sigma factor antagonist activity"/>
    <property type="evidence" value="ECO:0007669"/>
    <property type="project" value="InterPro"/>
</dbReference>
<evidence type="ECO:0000313" key="4">
    <source>
        <dbReference type="EMBL" id="SHM86352.1"/>
    </source>
</evidence>
<evidence type="ECO:0000256" key="2">
    <source>
        <dbReference type="RuleBase" id="RU003749"/>
    </source>
</evidence>
<dbReference type="STRING" id="310782.SAMN05216499_115116"/>